<organism evidence="2 3">
    <name type="scientific">Glomus cerebriforme</name>
    <dbReference type="NCBI Taxonomy" id="658196"/>
    <lineage>
        <taxon>Eukaryota</taxon>
        <taxon>Fungi</taxon>
        <taxon>Fungi incertae sedis</taxon>
        <taxon>Mucoromycota</taxon>
        <taxon>Glomeromycotina</taxon>
        <taxon>Glomeromycetes</taxon>
        <taxon>Glomerales</taxon>
        <taxon>Glomeraceae</taxon>
        <taxon>Glomus</taxon>
    </lineage>
</organism>
<name>A0A397SJC7_9GLOM</name>
<dbReference type="Proteomes" id="UP000265703">
    <property type="component" value="Unassembled WGS sequence"/>
</dbReference>
<evidence type="ECO:0000313" key="3">
    <source>
        <dbReference type="Proteomes" id="UP000265703"/>
    </source>
</evidence>
<sequence>MKCFNFTYSVDHLYIIPIVPHCLVIGLMVHFSITDKSNLGNDLKENYLNIKLSNVI</sequence>
<proteinExistence type="predicted"/>
<evidence type="ECO:0000256" key="1">
    <source>
        <dbReference type="SAM" id="Phobius"/>
    </source>
</evidence>
<evidence type="ECO:0000313" key="2">
    <source>
        <dbReference type="EMBL" id="RIA86310.1"/>
    </source>
</evidence>
<keyword evidence="1" id="KW-0812">Transmembrane</keyword>
<keyword evidence="3" id="KW-1185">Reference proteome</keyword>
<keyword evidence="1" id="KW-1133">Transmembrane helix</keyword>
<comment type="caution">
    <text evidence="2">The sequence shown here is derived from an EMBL/GenBank/DDBJ whole genome shotgun (WGS) entry which is preliminary data.</text>
</comment>
<gene>
    <name evidence="2" type="ORF">C1645_779923</name>
</gene>
<dbReference type="AlphaFoldDB" id="A0A397SJC7"/>
<accession>A0A397SJC7</accession>
<protein>
    <submittedName>
        <fullName evidence="2">Uncharacterized protein</fullName>
    </submittedName>
</protein>
<dbReference type="EMBL" id="QKYT01000370">
    <property type="protein sequence ID" value="RIA86310.1"/>
    <property type="molecule type" value="Genomic_DNA"/>
</dbReference>
<feature type="transmembrane region" description="Helical" evidence="1">
    <location>
        <begin position="12"/>
        <end position="33"/>
    </location>
</feature>
<reference evidence="2 3" key="1">
    <citation type="submission" date="2018-06" db="EMBL/GenBank/DDBJ databases">
        <title>Comparative genomics reveals the genomic features of Rhizophagus irregularis, R. cerebriforme, R. diaphanum and Gigaspora rosea, and their symbiotic lifestyle signature.</title>
        <authorList>
            <person name="Morin E."/>
            <person name="San Clemente H."/>
            <person name="Chen E.C.H."/>
            <person name="De La Providencia I."/>
            <person name="Hainaut M."/>
            <person name="Kuo A."/>
            <person name="Kohler A."/>
            <person name="Murat C."/>
            <person name="Tang N."/>
            <person name="Roy S."/>
            <person name="Loubradou J."/>
            <person name="Henrissat B."/>
            <person name="Grigoriev I.V."/>
            <person name="Corradi N."/>
            <person name="Roux C."/>
            <person name="Martin F.M."/>
        </authorList>
    </citation>
    <scope>NUCLEOTIDE SEQUENCE [LARGE SCALE GENOMIC DNA]</scope>
    <source>
        <strain evidence="2 3">DAOM 227022</strain>
    </source>
</reference>
<keyword evidence="1" id="KW-0472">Membrane</keyword>